<dbReference type="PANTHER" id="PTHR31637">
    <property type="entry name" value="2,3-BISPHOSPHOGLYCERATE-INDEPENDENT PHOSPHOGLYCERATE MUTASE"/>
    <property type="match status" value="1"/>
</dbReference>
<feature type="binding site" evidence="7 9">
    <location>
        <position position="331"/>
    </location>
    <ligand>
        <name>substrate</name>
    </ligand>
</feature>
<comment type="function">
    <text evidence="7">Catalyzes the interconversion of 2-phosphoglycerate and 3-phosphoglycerate.</text>
</comment>
<dbReference type="Pfam" id="PF01676">
    <property type="entry name" value="Metalloenzyme"/>
    <property type="match status" value="1"/>
</dbReference>
<dbReference type="InterPro" id="IPR006124">
    <property type="entry name" value="Metalloenzyme"/>
</dbReference>
<keyword evidence="3 7" id="KW-0479">Metal-binding</keyword>
<evidence type="ECO:0000256" key="5">
    <source>
        <dbReference type="ARBA" id="ARBA00023211"/>
    </source>
</evidence>
<comment type="cofactor">
    <cofactor evidence="7">
        <name>Mn(2+)</name>
        <dbReference type="ChEBI" id="CHEBI:29035"/>
    </cofactor>
    <text evidence="7">Binds 2 manganese ions per subunit.</text>
</comment>
<evidence type="ECO:0000256" key="7">
    <source>
        <dbReference type="HAMAP-Rule" id="MF_01038"/>
    </source>
</evidence>
<feature type="domain" description="Metalloenzyme" evidence="11">
    <location>
        <begin position="8"/>
        <end position="497"/>
    </location>
</feature>
<dbReference type="Pfam" id="PF06415">
    <property type="entry name" value="iPGM_N"/>
    <property type="match status" value="1"/>
</dbReference>
<accession>A0A1Z1MLF4</accession>
<feature type="binding site" evidence="7 9">
    <location>
        <begin position="258"/>
        <end position="261"/>
    </location>
    <ligand>
        <name>substrate</name>
    </ligand>
</feature>
<dbReference type="InterPro" id="IPR036646">
    <property type="entry name" value="PGAM_B_sf"/>
</dbReference>
<protein>
    <recommendedName>
        <fullName evidence="7">2,3-bisphosphoglycerate-independent phosphoglycerate mutase</fullName>
        <shortName evidence="7">BPG-independent PGAM</shortName>
        <shortName evidence="7">Phosphoglyceromutase</shortName>
        <shortName evidence="7">iPGM</shortName>
        <ecNumber evidence="7">5.4.2.12</ecNumber>
    </recommendedName>
</protein>
<evidence type="ECO:0000256" key="2">
    <source>
        <dbReference type="ARBA" id="ARBA00008819"/>
    </source>
</evidence>
<dbReference type="InterPro" id="IPR017850">
    <property type="entry name" value="Alkaline_phosphatase_core_sf"/>
</dbReference>
<dbReference type="HAMAP" id="MF_01038">
    <property type="entry name" value="GpmI"/>
    <property type="match status" value="1"/>
</dbReference>
<gene>
    <name evidence="13" type="primary">pgmA</name>
    <name evidence="7" type="synonym">gpmI</name>
</gene>
<dbReference type="PIRSF" id="PIRSF001492">
    <property type="entry name" value="IPGAM"/>
    <property type="match status" value="1"/>
</dbReference>
<dbReference type="UniPathway" id="UPA00109">
    <property type="reaction ID" value="UER00186"/>
</dbReference>
<dbReference type="AlphaFoldDB" id="A0A1Z1MLF4"/>
<dbReference type="GO" id="GO:0009507">
    <property type="term" value="C:chloroplast"/>
    <property type="evidence" value="ECO:0007669"/>
    <property type="project" value="UniProtKB-SubCell"/>
</dbReference>
<dbReference type="GO" id="GO:0030145">
    <property type="term" value="F:manganese ion binding"/>
    <property type="evidence" value="ECO:0007669"/>
    <property type="project" value="UniProtKB-UniRule"/>
</dbReference>
<evidence type="ECO:0000256" key="10">
    <source>
        <dbReference type="PIRSR" id="PIRSR001492-3"/>
    </source>
</evidence>
<comment type="pathway">
    <text evidence="1 7">Carbohydrate degradation; glycolysis; pyruvate from D-glyceraldehyde 3-phosphate: step 3/5.</text>
</comment>
<feature type="binding site" evidence="7 9">
    <location>
        <position position="126"/>
    </location>
    <ligand>
        <name>substrate</name>
    </ligand>
</feature>
<evidence type="ECO:0000259" key="12">
    <source>
        <dbReference type="Pfam" id="PF06415"/>
    </source>
</evidence>
<dbReference type="GO" id="GO:0006096">
    <property type="term" value="P:glycolytic process"/>
    <property type="evidence" value="ECO:0007669"/>
    <property type="project" value="UniProtKB-UniRule"/>
</dbReference>
<feature type="domain" description="BPG-independent PGAM N-terminal" evidence="12">
    <location>
        <begin position="85"/>
        <end position="294"/>
    </location>
</feature>
<reference evidence="13" key="1">
    <citation type="journal article" date="2017" name="J. Phycol.">
        <title>Analysis of chloroplast genomes and a supermatrix inform reclassification of the Rhodomelaceae (Rhodophyta).</title>
        <authorList>
            <person name="Diaz-Tapia P."/>
            <person name="Maggs C.A."/>
            <person name="West J.A."/>
            <person name="Verbruggen H."/>
        </authorList>
    </citation>
    <scope>NUCLEOTIDE SEQUENCE</scope>
    <source>
        <strain evidence="13">PD1087</strain>
    </source>
</reference>
<evidence type="ECO:0000256" key="8">
    <source>
        <dbReference type="PIRSR" id="PIRSR001492-1"/>
    </source>
</evidence>
<feature type="active site" description="Phosphoserine intermediate" evidence="7 8">
    <location>
        <position position="65"/>
    </location>
</feature>
<dbReference type="PANTHER" id="PTHR31637:SF0">
    <property type="entry name" value="2,3-BISPHOSPHOGLYCERATE-INDEPENDENT PHOSPHOGLYCERATE MUTASE"/>
    <property type="match status" value="1"/>
</dbReference>
<keyword evidence="5 7" id="KW-0464">Manganese</keyword>
<dbReference type="RefSeq" id="YP_009397388.1">
    <property type="nucleotide sequence ID" value="NC_035287.1"/>
</dbReference>
<organism evidence="13">
    <name type="scientific">Dasyclonium flaccidum</name>
    <dbReference type="NCBI Taxonomy" id="2007274"/>
    <lineage>
        <taxon>Eukaryota</taxon>
        <taxon>Rhodophyta</taxon>
        <taxon>Florideophyceae</taxon>
        <taxon>Rhodymeniophycidae</taxon>
        <taxon>Ceramiales</taxon>
        <taxon>Rhodomelaceae</taxon>
        <taxon>Polyzonieae</taxon>
        <taxon>Dasyclonium</taxon>
    </lineage>
</organism>
<feature type="binding site" evidence="7 10">
    <location>
        <position position="15"/>
    </location>
    <ligand>
        <name>Mn(2+)</name>
        <dbReference type="ChEBI" id="CHEBI:29035"/>
        <label>2</label>
    </ligand>
</feature>
<feature type="binding site" evidence="7 10">
    <location>
        <position position="398"/>
    </location>
    <ligand>
        <name>Mn(2+)</name>
        <dbReference type="ChEBI" id="CHEBI:29035"/>
        <label>1</label>
    </ligand>
</feature>
<sequence>MDNQSIYPIILTILDGWGYSKTTKGNAIKLAKTPTMEKIWTNYEHCLLSASGEDVGLPKNQMGNSEVGHTTIGAGRTINQDLVRIQKSIEDKSFFKNPIINNICKSIENKESKLHIIGLCSNGGVHSHINHLKALLEIVKNYSNEVCLHIITDGRDTEPRIANKFINSILDDIQYNDNINICTISGRYYSMDRDCRWSRTEKAYKTLTENDITGSSTDCIELINNYYKDGISDEFIPPTRIQSGKISDNDGVLFYNFRPDRIRQLIQSLAKPKFKGFSTKNIKNLTFTTFTEYDASLKLPKVFTAEHRKNFLGQIISESNLKQLRLAETEKYAHVTYFFNGGIEEPFPGEDRELIPSPKVETYDLKPEMSAYQITKSLLQAIDKNIYKVIIINYANPDMIGHTGNLDATIKSIEVVDKCINKLVDKVNKVKGTLIITADHGNADYMIDEEGKPCKSHSTNLVPFILINNNDQDIKILKKNGTLSDIAPTILDILNIKVPSEMNGESLINRTNVHALNQLK</sequence>
<dbReference type="GeneID" id="33359743"/>
<feature type="binding site" evidence="7 10">
    <location>
        <position position="439"/>
    </location>
    <ligand>
        <name>Mn(2+)</name>
        <dbReference type="ChEBI" id="CHEBI:29035"/>
        <label>2</label>
    </ligand>
</feature>
<keyword evidence="4 7" id="KW-0324">Glycolysis</keyword>
<feature type="binding site" evidence="7 9">
    <location>
        <begin position="155"/>
        <end position="156"/>
    </location>
    <ligand>
        <name>substrate</name>
    </ligand>
</feature>
<dbReference type="InterPro" id="IPR011258">
    <property type="entry name" value="BPG-indep_PGM_N"/>
</dbReference>
<dbReference type="NCBIfam" id="TIGR01307">
    <property type="entry name" value="pgm_bpd_ind"/>
    <property type="match status" value="1"/>
</dbReference>
<evidence type="ECO:0000259" key="11">
    <source>
        <dbReference type="Pfam" id="PF01676"/>
    </source>
</evidence>
<proteinExistence type="inferred from homology"/>
<dbReference type="Gene3D" id="3.40.720.10">
    <property type="entry name" value="Alkaline Phosphatase, subunit A"/>
    <property type="match status" value="1"/>
</dbReference>
<dbReference type="SUPFAM" id="SSF64158">
    <property type="entry name" value="2,3-Bisphosphoglycerate-independent phosphoglycerate mutase, substrate-binding domain"/>
    <property type="match status" value="1"/>
</dbReference>
<dbReference type="GO" id="GO:0005829">
    <property type="term" value="C:cytosol"/>
    <property type="evidence" value="ECO:0007669"/>
    <property type="project" value="TreeGrafter"/>
</dbReference>
<comment type="catalytic activity">
    <reaction evidence="7">
        <text>(2R)-2-phosphoglycerate = (2R)-3-phosphoglycerate</text>
        <dbReference type="Rhea" id="RHEA:15901"/>
        <dbReference type="ChEBI" id="CHEBI:58272"/>
        <dbReference type="ChEBI" id="CHEBI:58289"/>
        <dbReference type="EC" id="5.4.2.12"/>
    </reaction>
</comment>
<evidence type="ECO:0000256" key="3">
    <source>
        <dbReference type="ARBA" id="ARBA00022723"/>
    </source>
</evidence>
<keyword evidence="13" id="KW-0150">Chloroplast</keyword>
<feature type="binding site" evidence="7 10">
    <location>
        <position position="457"/>
    </location>
    <ligand>
        <name>Mn(2+)</name>
        <dbReference type="ChEBI" id="CHEBI:29035"/>
        <label>1</label>
    </ligand>
</feature>
<dbReference type="InterPro" id="IPR005995">
    <property type="entry name" value="Pgm_bpd_ind"/>
</dbReference>
<dbReference type="FunFam" id="3.40.1450.10:FF:000002">
    <property type="entry name" value="2,3-bisphosphoglycerate-independent phosphoglycerate mutase"/>
    <property type="match status" value="1"/>
</dbReference>
<dbReference type="GO" id="GO:0004619">
    <property type="term" value="F:phosphoglycerate mutase activity"/>
    <property type="evidence" value="ECO:0007669"/>
    <property type="project" value="UniProtKB-UniRule"/>
</dbReference>
<keyword evidence="13" id="KW-0934">Plastid</keyword>
<feature type="binding site" evidence="7 10">
    <location>
        <position position="440"/>
    </location>
    <ligand>
        <name>Mn(2+)</name>
        <dbReference type="ChEBI" id="CHEBI:29035"/>
        <label>2</label>
    </ligand>
</feature>
<name>A0A1Z1MLF4_9FLOR</name>
<evidence type="ECO:0000256" key="6">
    <source>
        <dbReference type="ARBA" id="ARBA00023235"/>
    </source>
</evidence>
<keyword evidence="6 7" id="KW-0413">Isomerase</keyword>
<comment type="similarity">
    <text evidence="2 7">Belongs to the BPG-independent phosphoglycerate mutase family.</text>
</comment>
<dbReference type="GO" id="GO:0006007">
    <property type="term" value="P:glucose catabolic process"/>
    <property type="evidence" value="ECO:0007669"/>
    <property type="project" value="InterPro"/>
</dbReference>
<dbReference type="EC" id="5.4.2.12" evidence="7"/>
<comment type="subcellular location">
    <subcellularLocation>
        <location evidence="7">Plastid</location>
        <location evidence="7">Chloroplast</location>
    </subcellularLocation>
</comment>
<dbReference type="EMBL" id="MF101443">
    <property type="protein sequence ID" value="ARW66574.1"/>
    <property type="molecule type" value="Genomic_DNA"/>
</dbReference>
<evidence type="ECO:0000256" key="1">
    <source>
        <dbReference type="ARBA" id="ARBA00004798"/>
    </source>
</evidence>
<dbReference type="CDD" id="cd16010">
    <property type="entry name" value="iPGM"/>
    <property type="match status" value="1"/>
</dbReference>
<feature type="binding site" evidence="7 10">
    <location>
        <position position="65"/>
    </location>
    <ligand>
        <name>Mn(2+)</name>
        <dbReference type="ChEBI" id="CHEBI:29035"/>
        <label>2</label>
    </ligand>
</feature>
<evidence type="ECO:0000256" key="4">
    <source>
        <dbReference type="ARBA" id="ARBA00023152"/>
    </source>
</evidence>
<dbReference type="Gene3D" id="3.40.1450.10">
    <property type="entry name" value="BPG-independent phosphoglycerate mutase, domain B"/>
    <property type="match status" value="1"/>
</dbReference>
<evidence type="ECO:0000313" key="13">
    <source>
        <dbReference type="EMBL" id="ARW66574.1"/>
    </source>
</evidence>
<evidence type="ECO:0000256" key="9">
    <source>
        <dbReference type="PIRSR" id="PIRSR001492-2"/>
    </source>
</evidence>
<feature type="binding site" evidence="7 10">
    <location>
        <position position="402"/>
    </location>
    <ligand>
        <name>Mn(2+)</name>
        <dbReference type="ChEBI" id="CHEBI:29035"/>
        <label>1</label>
    </ligand>
</feature>
<feature type="binding site" evidence="7 9">
    <location>
        <position position="187"/>
    </location>
    <ligand>
        <name>substrate</name>
    </ligand>
</feature>
<dbReference type="SUPFAM" id="SSF53649">
    <property type="entry name" value="Alkaline phosphatase-like"/>
    <property type="match status" value="1"/>
</dbReference>
<feature type="binding site" evidence="7 9">
    <location>
        <position position="193"/>
    </location>
    <ligand>
        <name>substrate</name>
    </ligand>
</feature>
<geneLocation type="chloroplast" evidence="13"/>